<evidence type="ECO:0000313" key="3">
    <source>
        <dbReference type="EMBL" id="AKH41868.2"/>
    </source>
</evidence>
<evidence type="ECO:0000256" key="1">
    <source>
        <dbReference type="ARBA" id="ARBA00022679"/>
    </source>
</evidence>
<dbReference type="Proteomes" id="UP000034392">
    <property type="component" value="Chromosome"/>
</dbReference>
<dbReference type="InterPro" id="IPR016181">
    <property type="entry name" value="Acyl_CoA_acyltransferase"/>
</dbReference>
<evidence type="ECO:0000313" key="4">
    <source>
        <dbReference type="Proteomes" id="UP000034392"/>
    </source>
</evidence>
<reference evidence="3" key="1">
    <citation type="submission" date="2015-05" db="EMBL/GenBank/DDBJ databases">
        <title>The complete genome of Altererythrobacter atlanticus strain 26DY36.</title>
        <authorList>
            <person name="Wu Y.-H."/>
            <person name="Cheng H."/>
            <person name="Wu X.-W."/>
        </authorList>
    </citation>
    <scope>NUCLEOTIDE SEQUENCE [LARGE SCALE GENOMIC DNA]</scope>
    <source>
        <strain evidence="3">26DY36</strain>
    </source>
</reference>
<dbReference type="Pfam" id="PF00583">
    <property type="entry name" value="Acetyltransf_1"/>
    <property type="match status" value="1"/>
</dbReference>
<dbReference type="RefSeq" id="WP_244877956.1">
    <property type="nucleotide sequence ID" value="NZ_CP011452.2"/>
</dbReference>
<dbReference type="PATRIC" id="fig|1267766.3.peg.823"/>
<dbReference type="PANTHER" id="PTHR43877:SF2">
    <property type="entry name" value="AMINOALKYLPHOSPHONATE N-ACETYLTRANSFERASE-RELATED"/>
    <property type="match status" value="1"/>
</dbReference>
<keyword evidence="1" id="KW-0808">Transferase</keyword>
<proteinExistence type="predicted"/>
<keyword evidence="4" id="KW-1185">Reference proteome</keyword>
<dbReference type="Gene3D" id="3.40.630.30">
    <property type="match status" value="1"/>
</dbReference>
<dbReference type="InterPro" id="IPR050832">
    <property type="entry name" value="Bact_Acetyltransf"/>
</dbReference>
<dbReference type="AlphaFoldDB" id="A0A0F7KMU6"/>
<accession>A0A0F7KMU6</accession>
<dbReference type="PROSITE" id="PS51186">
    <property type="entry name" value="GNAT"/>
    <property type="match status" value="1"/>
</dbReference>
<dbReference type="KEGG" id="aay:WYH_00815"/>
<dbReference type="GO" id="GO:0016747">
    <property type="term" value="F:acyltransferase activity, transferring groups other than amino-acyl groups"/>
    <property type="evidence" value="ECO:0007669"/>
    <property type="project" value="InterPro"/>
</dbReference>
<dbReference type="STRING" id="1267766.WYH_00815"/>
<name>A0A0F7KMU6_9SPHN</name>
<dbReference type="EMBL" id="CP011452">
    <property type="protein sequence ID" value="AKH41868.2"/>
    <property type="molecule type" value="Genomic_DNA"/>
</dbReference>
<dbReference type="InterPro" id="IPR000182">
    <property type="entry name" value="GNAT_dom"/>
</dbReference>
<protein>
    <submittedName>
        <fullName evidence="3">TDP-fucosamine acetyltransferase</fullName>
    </submittedName>
</protein>
<organism evidence="3 4">
    <name type="scientific">Croceibacterium atlanticum</name>
    <dbReference type="NCBI Taxonomy" id="1267766"/>
    <lineage>
        <taxon>Bacteria</taxon>
        <taxon>Pseudomonadati</taxon>
        <taxon>Pseudomonadota</taxon>
        <taxon>Alphaproteobacteria</taxon>
        <taxon>Sphingomonadales</taxon>
        <taxon>Erythrobacteraceae</taxon>
        <taxon>Croceibacterium</taxon>
    </lineage>
</organism>
<dbReference type="SUPFAM" id="SSF55729">
    <property type="entry name" value="Acyl-CoA N-acyltransferases (Nat)"/>
    <property type="match status" value="1"/>
</dbReference>
<dbReference type="CDD" id="cd04301">
    <property type="entry name" value="NAT_SF"/>
    <property type="match status" value="1"/>
</dbReference>
<sequence length="182" mass="20170">MNAIGAADIMIRKAQEQDIPALHKLVESAYRGDSAKRGWTHEADLLGGQRTDVAALREIIGHTDQVILLAMDGADIAGCVQLVRVDEAIAYLGLLTVDPDRQAAGLGKILINEAERFAAGNWQARAMEMTVIRQRGELIAYYQRRGYVLTEERRPFPLDDPRYGLPKTQELEFAALRKNIGA</sequence>
<keyword evidence="2" id="KW-0012">Acyltransferase</keyword>
<gene>
    <name evidence="3" type="ORF">WYH_00815</name>
</gene>
<dbReference type="PANTHER" id="PTHR43877">
    <property type="entry name" value="AMINOALKYLPHOSPHONATE N-ACETYLTRANSFERASE-RELATED-RELATED"/>
    <property type="match status" value="1"/>
</dbReference>
<evidence type="ECO:0000256" key="2">
    <source>
        <dbReference type="ARBA" id="ARBA00023315"/>
    </source>
</evidence>